<keyword evidence="7" id="KW-1185">Reference proteome</keyword>
<comment type="caution">
    <text evidence="6">The sequence shown here is derived from an EMBL/GenBank/DDBJ whole genome shotgun (WGS) entry which is preliminary data.</text>
</comment>
<dbReference type="InterPro" id="IPR014284">
    <property type="entry name" value="RNA_pol_sigma-70_dom"/>
</dbReference>
<dbReference type="SMART" id="SM00421">
    <property type="entry name" value="HTH_LUXR"/>
    <property type="match status" value="1"/>
</dbReference>
<dbReference type="SUPFAM" id="SSF88946">
    <property type="entry name" value="Sigma2 domain of RNA polymerase sigma factors"/>
    <property type="match status" value="1"/>
</dbReference>
<protein>
    <submittedName>
        <fullName evidence="6">RNA polymerase sigma-70 factor</fullName>
    </submittedName>
</protein>
<dbReference type="InterPro" id="IPR013324">
    <property type="entry name" value="RNA_pol_sigma_r3/r4-like"/>
</dbReference>
<keyword evidence="4" id="KW-0804">Transcription</keyword>
<evidence type="ECO:0000313" key="6">
    <source>
        <dbReference type="EMBL" id="MBO9154986.1"/>
    </source>
</evidence>
<dbReference type="Proteomes" id="UP000679126">
    <property type="component" value="Unassembled WGS sequence"/>
</dbReference>
<sequence>MNSFAARLKANEEDALKELMDLIGPKVLGYCKKKTGNDEDAEELVLDIFLKLWHFRSRIDTNANLEVLLFTIARNHLLNFIRNKAIRQLALTHPEEAGHFAEDSILRRLDHQALLTQYRHVLSKLGDKQRNVFQLSREEGLSNKEIAEKLGISVRTVESHIHSSLKTLRAELKDAYPLLLLLLLP</sequence>
<name>A0ABS3YJX9_9BACT</name>
<proteinExistence type="inferred from homology"/>
<dbReference type="InterPro" id="IPR007627">
    <property type="entry name" value="RNA_pol_sigma70_r2"/>
</dbReference>
<dbReference type="Gene3D" id="1.10.1740.10">
    <property type="match status" value="1"/>
</dbReference>
<evidence type="ECO:0000256" key="3">
    <source>
        <dbReference type="ARBA" id="ARBA00023082"/>
    </source>
</evidence>
<feature type="domain" description="HTH luxR-type" evidence="5">
    <location>
        <begin position="122"/>
        <end position="180"/>
    </location>
</feature>
<dbReference type="InterPro" id="IPR013325">
    <property type="entry name" value="RNA_pol_sigma_r2"/>
</dbReference>
<dbReference type="InterPro" id="IPR039425">
    <property type="entry name" value="RNA_pol_sigma-70-like"/>
</dbReference>
<dbReference type="Pfam" id="PF08281">
    <property type="entry name" value="Sigma70_r4_2"/>
    <property type="match status" value="1"/>
</dbReference>
<dbReference type="PANTHER" id="PTHR43133">
    <property type="entry name" value="RNA POLYMERASE ECF-TYPE SIGMA FACTO"/>
    <property type="match status" value="1"/>
</dbReference>
<dbReference type="CDD" id="cd06171">
    <property type="entry name" value="Sigma70_r4"/>
    <property type="match status" value="1"/>
</dbReference>
<evidence type="ECO:0000256" key="4">
    <source>
        <dbReference type="ARBA" id="ARBA00023163"/>
    </source>
</evidence>
<dbReference type="PANTHER" id="PTHR43133:SF46">
    <property type="entry name" value="RNA POLYMERASE SIGMA-70 FACTOR ECF SUBFAMILY"/>
    <property type="match status" value="1"/>
</dbReference>
<dbReference type="NCBIfam" id="TIGR02985">
    <property type="entry name" value="Sig70_bacteroi1"/>
    <property type="match status" value="1"/>
</dbReference>
<keyword evidence="3" id="KW-0731">Sigma factor</keyword>
<evidence type="ECO:0000259" key="5">
    <source>
        <dbReference type="SMART" id="SM00421"/>
    </source>
</evidence>
<evidence type="ECO:0000256" key="2">
    <source>
        <dbReference type="ARBA" id="ARBA00023015"/>
    </source>
</evidence>
<dbReference type="InterPro" id="IPR014327">
    <property type="entry name" value="RNA_pol_sigma70_bacteroid"/>
</dbReference>
<dbReference type="RefSeq" id="WP_209148095.1">
    <property type="nucleotide sequence ID" value="NZ_JAGHKP010000004.1"/>
</dbReference>
<keyword evidence="2" id="KW-0805">Transcription regulation</keyword>
<dbReference type="Pfam" id="PF04542">
    <property type="entry name" value="Sigma70_r2"/>
    <property type="match status" value="1"/>
</dbReference>
<gene>
    <name evidence="6" type="ORF">J7I43_22345</name>
</gene>
<dbReference type="EMBL" id="JAGHKP010000004">
    <property type="protein sequence ID" value="MBO9154986.1"/>
    <property type="molecule type" value="Genomic_DNA"/>
</dbReference>
<dbReference type="InterPro" id="IPR036388">
    <property type="entry name" value="WH-like_DNA-bd_sf"/>
</dbReference>
<dbReference type="NCBIfam" id="TIGR02937">
    <property type="entry name" value="sigma70-ECF"/>
    <property type="match status" value="1"/>
</dbReference>
<accession>A0ABS3YJX9</accession>
<evidence type="ECO:0000313" key="7">
    <source>
        <dbReference type="Proteomes" id="UP000679126"/>
    </source>
</evidence>
<dbReference type="SUPFAM" id="SSF88659">
    <property type="entry name" value="Sigma3 and sigma4 domains of RNA polymerase sigma factors"/>
    <property type="match status" value="1"/>
</dbReference>
<organism evidence="6 7">
    <name type="scientific">Chitinophaga chungangae</name>
    <dbReference type="NCBI Taxonomy" id="2821488"/>
    <lineage>
        <taxon>Bacteria</taxon>
        <taxon>Pseudomonadati</taxon>
        <taxon>Bacteroidota</taxon>
        <taxon>Chitinophagia</taxon>
        <taxon>Chitinophagales</taxon>
        <taxon>Chitinophagaceae</taxon>
        <taxon>Chitinophaga</taxon>
    </lineage>
</organism>
<dbReference type="Gene3D" id="1.10.10.10">
    <property type="entry name" value="Winged helix-like DNA-binding domain superfamily/Winged helix DNA-binding domain"/>
    <property type="match status" value="1"/>
</dbReference>
<dbReference type="PRINTS" id="PR00038">
    <property type="entry name" value="HTHLUXR"/>
</dbReference>
<reference evidence="7" key="1">
    <citation type="submission" date="2021-03" db="EMBL/GenBank/DDBJ databases">
        <title>Assistant Professor.</title>
        <authorList>
            <person name="Huq M.A."/>
        </authorList>
    </citation>
    <scope>NUCLEOTIDE SEQUENCE [LARGE SCALE GENOMIC DNA]</scope>
    <source>
        <strain evidence="7">MAH-28</strain>
    </source>
</reference>
<comment type="similarity">
    <text evidence="1">Belongs to the sigma-70 factor family. ECF subfamily.</text>
</comment>
<dbReference type="InterPro" id="IPR013249">
    <property type="entry name" value="RNA_pol_sigma70_r4_t2"/>
</dbReference>
<evidence type="ECO:0000256" key="1">
    <source>
        <dbReference type="ARBA" id="ARBA00010641"/>
    </source>
</evidence>
<dbReference type="InterPro" id="IPR000792">
    <property type="entry name" value="Tscrpt_reg_LuxR_C"/>
</dbReference>